<accession>A0A3P6BPT4</accession>
<evidence type="ECO:0000313" key="1">
    <source>
        <dbReference type="EMBL" id="VDC97918.1"/>
    </source>
</evidence>
<protein>
    <submittedName>
        <fullName evidence="1">Uncharacterized protein</fullName>
    </submittedName>
</protein>
<organism evidence="1">
    <name type="scientific">Brassica campestris</name>
    <name type="common">Field mustard</name>
    <dbReference type="NCBI Taxonomy" id="3711"/>
    <lineage>
        <taxon>Eukaryota</taxon>
        <taxon>Viridiplantae</taxon>
        <taxon>Streptophyta</taxon>
        <taxon>Embryophyta</taxon>
        <taxon>Tracheophyta</taxon>
        <taxon>Spermatophyta</taxon>
        <taxon>Magnoliopsida</taxon>
        <taxon>eudicotyledons</taxon>
        <taxon>Gunneridae</taxon>
        <taxon>Pentapetalae</taxon>
        <taxon>rosids</taxon>
        <taxon>malvids</taxon>
        <taxon>Brassicales</taxon>
        <taxon>Brassicaceae</taxon>
        <taxon>Brassiceae</taxon>
        <taxon>Brassica</taxon>
    </lineage>
</organism>
<dbReference type="EMBL" id="LR031574">
    <property type="protein sequence ID" value="VDC97918.1"/>
    <property type="molecule type" value="Genomic_DNA"/>
</dbReference>
<gene>
    <name evidence="1" type="ORF">BRAA07T29264Z</name>
</gene>
<dbReference type="SMR" id="A0A3P6BPT4"/>
<name>A0A3P6BPT4_BRACM</name>
<proteinExistence type="predicted"/>
<reference evidence="1" key="1">
    <citation type="submission" date="2018-11" db="EMBL/GenBank/DDBJ databases">
        <authorList>
            <consortium name="Genoscope - CEA"/>
            <person name="William W."/>
        </authorList>
    </citation>
    <scope>NUCLEOTIDE SEQUENCE</scope>
</reference>
<sequence length="73" mass="7879">MRAGNGELGLRKSRLVSSPRLFVTWCKLGWTEEAIIAGSRDVGVSPSIVGSFSRKEAALVEVNVTISFCLPDL</sequence>
<dbReference type="AlphaFoldDB" id="A0A3P6BPT4"/>